<proteinExistence type="predicted"/>
<name>A0A438H967_VITVI</name>
<accession>A0A438H967</accession>
<dbReference type="Proteomes" id="UP000288805">
    <property type="component" value="Unassembled WGS sequence"/>
</dbReference>
<sequence length="162" mass="18703">MVQPMRGGRITPTRLACARRMGRAWIIYQFPRNSEAYVGKLTWTIWQVGKSPFPQKLKSICWQAHMDHMMSCLGDYFWPLPILNWSLNCRSLLRGVLLYSASLRVSQAEERHSVILGHLLYTAKLVAKQEGLEDGFRIVINDGPSAFWLHCHFLPRVSENKC</sequence>
<dbReference type="AlphaFoldDB" id="A0A438H967"/>
<comment type="caution">
    <text evidence="1">The sequence shown here is derived from an EMBL/GenBank/DDBJ whole genome shotgun (WGS) entry which is preliminary data.</text>
</comment>
<reference evidence="1 2" key="1">
    <citation type="journal article" date="2018" name="PLoS Genet.">
        <title>Population sequencing reveals clonal diversity and ancestral inbreeding in the grapevine cultivar Chardonnay.</title>
        <authorList>
            <person name="Roach M.J."/>
            <person name="Johnson D.L."/>
            <person name="Bohlmann J."/>
            <person name="van Vuuren H.J."/>
            <person name="Jones S.J."/>
            <person name="Pretorius I.S."/>
            <person name="Schmidt S.A."/>
            <person name="Borneman A.R."/>
        </authorList>
    </citation>
    <scope>NUCLEOTIDE SEQUENCE [LARGE SCALE GENOMIC DNA]</scope>
    <source>
        <strain evidence="2">cv. Chardonnay</strain>
        <tissue evidence="1">Leaf</tissue>
    </source>
</reference>
<protein>
    <submittedName>
        <fullName evidence="1">14 kDa zinc-binding protein</fullName>
    </submittedName>
</protein>
<dbReference type="Gene3D" id="3.30.428.10">
    <property type="entry name" value="HIT-like"/>
    <property type="match status" value="1"/>
</dbReference>
<gene>
    <name evidence="1" type="primary">ZBP14_1</name>
    <name evidence="1" type="ORF">CK203_047824</name>
</gene>
<dbReference type="InterPro" id="IPR036265">
    <property type="entry name" value="HIT-like_sf"/>
</dbReference>
<dbReference type="EMBL" id="QGNW01000260">
    <property type="protein sequence ID" value="RVW80847.1"/>
    <property type="molecule type" value="Genomic_DNA"/>
</dbReference>
<evidence type="ECO:0000313" key="2">
    <source>
        <dbReference type="Proteomes" id="UP000288805"/>
    </source>
</evidence>
<dbReference type="PANTHER" id="PTHR23089">
    <property type="entry name" value="HISTIDINE TRIAD HIT PROTEIN"/>
    <property type="match status" value="1"/>
</dbReference>
<dbReference type="InterPro" id="IPR001310">
    <property type="entry name" value="Histidine_triad_HIT"/>
</dbReference>
<dbReference type="SUPFAM" id="SSF54197">
    <property type="entry name" value="HIT-like"/>
    <property type="match status" value="1"/>
</dbReference>
<organism evidence="1 2">
    <name type="scientific">Vitis vinifera</name>
    <name type="common">Grape</name>
    <dbReference type="NCBI Taxonomy" id="29760"/>
    <lineage>
        <taxon>Eukaryota</taxon>
        <taxon>Viridiplantae</taxon>
        <taxon>Streptophyta</taxon>
        <taxon>Embryophyta</taxon>
        <taxon>Tracheophyta</taxon>
        <taxon>Spermatophyta</taxon>
        <taxon>Magnoliopsida</taxon>
        <taxon>eudicotyledons</taxon>
        <taxon>Gunneridae</taxon>
        <taxon>Pentapetalae</taxon>
        <taxon>rosids</taxon>
        <taxon>Vitales</taxon>
        <taxon>Vitaceae</taxon>
        <taxon>Viteae</taxon>
        <taxon>Vitis</taxon>
    </lineage>
</organism>
<evidence type="ECO:0000313" key="1">
    <source>
        <dbReference type="EMBL" id="RVW80847.1"/>
    </source>
</evidence>